<name>A0ACB9E764_9ASTR</name>
<sequence length="99" mass="11476">MHYSLNHTKPYRASRRFAAILLAPKLWVSWLKLIPTVSTTRHRCLPRLKRVVLAIKRFCFTTQPPARVAHHYCCTVPFVCDSVRSTYAALSHTRVLQLT</sequence>
<protein>
    <submittedName>
        <fullName evidence="1">Uncharacterized protein</fullName>
    </submittedName>
</protein>
<reference evidence="1 2" key="2">
    <citation type="journal article" date="2022" name="Mol. Ecol. Resour.">
        <title>The genomes of chicory, endive, great burdock and yacon provide insights into Asteraceae paleo-polyploidization history and plant inulin production.</title>
        <authorList>
            <person name="Fan W."/>
            <person name="Wang S."/>
            <person name="Wang H."/>
            <person name="Wang A."/>
            <person name="Jiang F."/>
            <person name="Liu H."/>
            <person name="Zhao H."/>
            <person name="Xu D."/>
            <person name="Zhang Y."/>
        </authorList>
    </citation>
    <scope>NUCLEOTIDE SEQUENCE [LARGE SCALE GENOMIC DNA]</scope>
    <source>
        <strain evidence="2">cv. Yunnan</strain>
        <tissue evidence="1">Leaves</tissue>
    </source>
</reference>
<evidence type="ECO:0000313" key="2">
    <source>
        <dbReference type="Proteomes" id="UP001056120"/>
    </source>
</evidence>
<accession>A0ACB9E764</accession>
<comment type="caution">
    <text evidence="1">The sequence shown here is derived from an EMBL/GenBank/DDBJ whole genome shotgun (WGS) entry which is preliminary data.</text>
</comment>
<proteinExistence type="predicted"/>
<organism evidence="1 2">
    <name type="scientific">Smallanthus sonchifolius</name>
    <dbReference type="NCBI Taxonomy" id="185202"/>
    <lineage>
        <taxon>Eukaryota</taxon>
        <taxon>Viridiplantae</taxon>
        <taxon>Streptophyta</taxon>
        <taxon>Embryophyta</taxon>
        <taxon>Tracheophyta</taxon>
        <taxon>Spermatophyta</taxon>
        <taxon>Magnoliopsida</taxon>
        <taxon>eudicotyledons</taxon>
        <taxon>Gunneridae</taxon>
        <taxon>Pentapetalae</taxon>
        <taxon>asterids</taxon>
        <taxon>campanulids</taxon>
        <taxon>Asterales</taxon>
        <taxon>Asteraceae</taxon>
        <taxon>Asteroideae</taxon>
        <taxon>Heliantheae alliance</taxon>
        <taxon>Millerieae</taxon>
        <taxon>Smallanthus</taxon>
    </lineage>
</organism>
<evidence type="ECO:0000313" key="1">
    <source>
        <dbReference type="EMBL" id="KAI3754710.1"/>
    </source>
</evidence>
<keyword evidence="2" id="KW-1185">Reference proteome</keyword>
<reference evidence="2" key="1">
    <citation type="journal article" date="2022" name="Mol. Ecol. Resour.">
        <title>The genomes of chicory, endive, great burdock and yacon provide insights into Asteraceae palaeo-polyploidization history and plant inulin production.</title>
        <authorList>
            <person name="Fan W."/>
            <person name="Wang S."/>
            <person name="Wang H."/>
            <person name="Wang A."/>
            <person name="Jiang F."/>
            <person name="Liu H."/>
            <person name="Zhao H."/>
            <person name="Xu D."/>
            <person name="Zhang Y."/>
        </authorList>
    </citation>
    <scope>NUCLEOTIDE SEQUENCE [LARGE SCALE GENOMIC DNA]</scope>
    <source>
        <strain evidence="2">cv. Yunnan</strain>
    </source>
</reference>
<dbReference type="EMBL" id="CM042035">
    <property type="protein sequence ID" value="KAI3754710.1"/>
    <property type="molecule type" value="Genomic_DNA"/>
</dbReference>
<gene>
    <name evidence="1" type="ORF">L1987_54498</name>
</gene>
<dbReference type="Proteomes" id="UP001056120">
    <property type="component" value="Linkage Group LG18"/>
</dbReference>